<keyword evidence="4" id="KW-0496">Mitochondrion</keyword>
<reference evidence="5" key="1">
    <citation type="submission" date="2020-07" db="EMBL/GenBank/DDBJ databases">
        <title>The High-quality genome of the commercially important snow crab, Chionoecetes opilio.</title>
        <authorList>
            <person name="Jeong J.-H."/>
            <person name="Ryu S."/>
        </authorList>
    </citation>
    <scope>NUCLEOTIDE SEQUENCE</scope>
    <source>
        <strain evidence="5">MADBK_172401_WGS</strain>
        <tissue evidence="5">Digestive gland</tissue>
    </source>
</reference>
<comment type="similarity">
    <text evidence="2">Belongs to the ATP11 family.</text>
</comment>
<sequence>MLGVRCAACAAGRAALAIMSKQPVSTSSYAMVRAVEELEKNPYFDKYAPKIAKLQRESPEEFLTKFAKNKEVKESQPGGRGYTQLAEKAKETASKSNYTLAPQKKLESVLKTDQLQGKTNGDVAYIWTERFRQKDAVSGVMSAETYDKFHEIAMKHSCFVFPLPRDNGYEFIVVQFAGHEVHFTPLVNYQAYQEDAPECLTMVHYPDLKEERGIVLMHGEFNKDILNAFEAQFLVNQLQLYYSGGDAARTALLEKFHHSPDQFRHMDLVQQLERLDLSILSNKTNKEQQ</sequence>
<keyword evidence="3" id="KW-0809">Transit peptide</keyword>
<protein>
    <submittedName>
        <fullName evidence="5">ATP synthase mitochondrial F1 complex assembly factor 1</fullName>
    </submittedName>
</protein>
<accession>A0A8J5D5G6</accession>
<dbReference type="PANTHER" id="PTHR13126">
    <property type="entry name" value="CHAPERONE ATP11"/>
    <property type="match status" value="1"/>
</dbReference>
<evidence type="ECO:0000256" key="2">
    <source>
        <dbReference type="ARBA" id="ARBA00009116"/>
    </source>
</evidence>
<dbReference type="Proteomes" id="UP000770661">
    <property type="component" value="Unassembled WGS sequence"/>
</dbReference>
<gene>
    <name evidence="5" type="primary">atpaf1</name>
    <name evidence="5" type="ORF">GWK47_028982</name>
</gene>
<dbReference type="InterPro" id="IPR010591">
    <property type="entry name" value="ATP11"/>
</dbReference>
<organism evidence="5 6">
    <name type="scientific">Chionoecetes opilio</name>
    <name type="common">Atlantic snow crab</name>
    <name type="synonym">Cancer opilio</name>
    <dbReference type="NCBI Taxonomy" id="41210"/>
    <lineage>
        <taxon>Eukaryota</taxon>
        <taxon>Metazoa</taxon>
        <taxon>Ecdysozoa</taxon>
        <taxon>Arthropoda</taxon>
        <taxon>Crustacea</taxon>
        <taxon>Multicrustacea</taxon>
        <taxon>Malacostraca</taxon>
        <taxon>Eumalacostraca</taxon>
        <taxon>Eucarida</taxon>
        <taxon>Decapoda</taxon>
        <taxon>Pleocyemata</taxon>
        <taxon>Brachyura</taxon>
        <taxon>Eubrachyura</taxon>
        <taxon>Majoidea</taxon>
        <taxon>Majidae</taxon>
        <taxon>Chionoecetes</taxon>
    </lineage>
</organism>
<proteinExistence type="inferred from homology"/>
<dbReference type="Pfam" id="PF06644">
    <property type="entry name" value="ATP11"/>
    <property type="match status" value="1"/>
</dbReference>
<evidence type="ECO:0000313" key="5">
    <source>
        <dbReference type="EMBL" id="KAG0730097.1"/>
    </source>
</evidence>
<comment type="caution">
    <text evidence="5">The sequence shown here is derived from an EMBL/GenBank/DDBJ whole genome shotgun (WGS) entry which is preliminary data.</text>
</comment>
<dbReference type="PANTHER" id="PTHR13126:SF0">
    <property type="entry name" value="ATP SYNTHASE MITOCHONDRIAL F1 COMPLEX ASSEMBLY FACTOR 1"/>
    <property type="match status" value="1"/>
</dbReference>
<evidence type="ECO:0000256" key="3">
    <source>
        <dbReference type="ARBA" id="ARBA00022946"/>
    </source>
</evidence>
<comment type="subcellular location">
    <subcellularLocation>
        <location evidence="1">Mitochondrion</location>
    </subcellularLocation>
</comment>
<name>A0A8J5D5G6_CHIOP</name>
<evidence type="ECO:0000256" key="1">
    <source>
        <dbReference type="ARBA" id="ARBA00004173"/>
    </source>
</evidence>
<evidence type="ECO:0000256" key="4">
    <source>
        <dbReference type="ARBA" id="ARBA00023128"/>
    </source>
</evidence>
<dbReference type="EMBL" id="JACEEZ010000536">
    <property type="protein sequence ID" value="KAG0730097.1"/>
    <property type="molecule type" value="Genomic_DNA"/>
</dbReference>
<dbReference type="OrthoDB" id="16535at2759"/>
<evidence type="ECO:0000313" key="6">
    <source>
        <dbReference type="Proteomes" id="UP000770661"/>
    </source>
</evidence>
<dbReference type="AlphaFoldDB" id="A0A8J5D5G6"/>
<dbReference type="GO" id="GO:0033615">
    <property type="term" value="P:mitochondrial proton-transporting ATP synthase complex assembly"/>
    <property type="evidence" value="ECO:0007669"/>
    <property type="project" value="TreeGrafter"/>
</dbReference>
<keyword evidence="6" id="KW-1185">Reference proteome</keyword>
<dbReference type="GO" id="GO:0005739">
    <property type="term" value="C:mitochondrion"/>
    <property type="evidence" value="ECO:0007669"/>
    <property type="project" value="UniProtKB-SubCell"/>
</dbReference>